<feature type="domain" description="Tex-like protein N-terminal" evidence="1">
    <location>
        <begin position="38"/>
        <end position="109"/>
    </location>
</feature>
<dbReference type="Proteomes" id="UP000005237">
    <property type="component" value="Unassembled WGS sequence"/>
</dbReference>
<dbReference type="PANTHER" id="PTHR10724:SF10">
    <property type="entry name" value="S1 RNA-BINDING DOMAIN-CONTAINING PROTEIN 1"/>
    <property type="match status" value="1"/>
</dbReference>
<dbReference type="GO" id="GO:0006412">
    <property type="term" value="P:translation"/>
    <property type="evidence" value="ECO:0007669"/>
    <property type="project" value="TreeGrafter"/>
</dbReference>
<dbReference type="SUPFAM" id="SSF158832">
    <property type="entry name" value="Tex N-terminal region-like"/>
    <property type="match status" value="1"/>
</dbReference>
<accession>A0A8R1E3E8</accession>
<evidence type="ECO:0000313" key="3">
    <source>
        <dbReference type="Proteomes" id="UP000005237"/>
    </source>
</evidence>
<dbReference type="EnsemblMetazoa" id="CJA17629a.1">
    <property type="protein sequence ID" value="CJA17629a.1"/>
    <property type="gene ID" value="WBGene00136833"/>
</dbReference>
<dbReference type="InterPro" id="IPR023323">
    <property type="entry name" value="Tex-like_dom_sf"/>
</dbReference>
<reference evidence="3" key="1">
    <citation type="submission" date="2010-08" db="EMBL/GenBank/DDBJ databases">
        <authorList>
            <consortium name="Caenorhabditis japonica Sequencing Consortium"/>
            <person name="Wilson R.K."/>
        </authorList>
    </citation>
    <scope>NUCLEOTIDE SEQUENCE [LARGE SCALE GENOMIC DNA]</scope>
    <source>
        <strain evidence="3">DF5081</strain>
    </source>
</reference>
<dbReference type="InterPro" id="IPR050437">
    <property type="entry name" value="Ribos_protein_bS1-like"/>
</dbReference>
<keyword evidence="3" id="KW-1185">Reference proteome</keyword>
<organism evidence="2 3">
    <name type="scientific">Caenorhabditis japonica</name>
    <dbReference type="NCBI Taxonomy" id="281687"/>
    <lineage>
        <taxon>Eukaryota</taxon>
        <taxon>Metazoa</taxon>
        <taxon>Ecdysozoa</taxon>
        <taxon>Nematoda</taxon>
        <taxon>Chromadorea</taxon>
        <taxon>Rhabditida</taxon>
        <taxon>Rhabditina</taxon>
        <taxon>Rhabditomorpha</taxon>
        <taxon>Rhabditoidea</taxon>
        <taxon>Rhabditidae</taxon>
        <taxon>Peloderinae</taxon>
        <taxon>Caenorhabditis</taxon>
    </lineage>
</organism>
<evidence type="ECO:0000259" key="1">
    <source>
        <dbReference type="Pfam" id="PF09371"/>
    </source>
</evidence>
<dbReference type="InterPro" id="IPR018974">
    <property type="entry name" value="Tex-like_N"/>
</dbReference>
<dbReference type="Gene3D" id="1.10.3500.10">
    <property type="entry name" value="Tex N-terminal region-like"/>
    <property type="match status" value="1"/>
</dbReference>
<reference evidence="2" key="2">
    <citation type="submission" date="2022-06" db="UniProtKB">
        <authorList>
            <consortium name="EnsemblMetazoa"/>
        </authorList>
    </citation>
    <scope>IDENTIFICATION</scope>
    <source>
        <strain evidence="2">DF5081</strain>
    </source>
</reference>
<sequence>MLIEQSNANQTLIGSYLGRINMRRQAIIGKEWILQKPIETFIAEEIPLKPTQATRLCQLFKEGCESAYIARYRGDVHGGLPPEDIRKAMEAYLDAVELNKKVSNALTTVTAKVEGAGEKKMVAERLKACEDVQEVTEISKEFSTGGRKTKASVARELGLEPAAKSILDGEFVDLKAFISKEMKNLKDVEENLKICLADMINRNDEVKKVALKVVP</sequence>
<dbReference type="AlphaFoldDB" id="A0A8R1E3E8"/>
<dbReference type="InterPro" id="IPR023319">
    <property type="entry name" value="Tex-like_HTH_dom_sf"/>
</dbReference>
<protein>
    <submittedName>
        <fullName evidence="2">Tex_N domain-containing protein</fullName>
    </submittedName>
</protein>
<proteinExistence type="predicted"/>
<dbReference type="PANTHER" id="PTHR10724">
    <property type="entry name" value="30S RIBOSOMAL PROTEIN S1"/>
    <property type="match status" value="1"/>
</dbReference>
<dbReference type="GO" id="GO:0003735">
    <property type="term" value="F:structural constituent of ribosome"/>
    <property type="evidence" value="ECO:0007669"/>
    <property type="project" value="TreeGrafter"/>
</dbReference>
<dbReference type="Gene3D" id="1.10.10.650">
    <property type="entry name" value="RuvA domain 2-like"/>
    <property type="match status" value="1"/>
</dbReference>
<dbReference type="Pfam" id="PF09371">
    <property type="entry name" value="Tex_N"/>
    <property type="match status" value="1"/>
</dbReference>
<evidence type="ECO:0000313" key="2">
    <source>
        <dbReference type="EnsemblMetazoa" id="CJA17629a.1"/>
    </source>
</evidence>
<dbReference type="GO" id="GO:0003729">
    <property type="term" value="F:mRNA binding"/>
    <property type="evidence" value="ECO:0007669"/>
    <property type="project" value="TreeGrafter"/>
</dbReference>
<name>A0A8R1E3E8_CAEJA</name>